<gene>
    <name evidence="1" type="ORF">AFUS01_LOCUS22799</name>
</gene>
<accession>A0A8J2PEJ6</accession>
<evidence type="ECO:0000313" key="1">
    <source>
        <dbReference type="EMBL" id="CAG7734406.1"/>
    </source>
</evidence>
<dbReference type="Proteomes" id="UP000708208">
    <property type="component" value="Unassembled WGS sequence"/>
</dbReference>
<protein>
    <submittedName>
        <fullName evidence="1">Uncharacterized protein</fullName>
    </submittedName>
</protein>
<comment type="caution">
    <text evidence="1">The sequence shown here is derived from an EMBL/GenBank/DDBJ whole genome shotgun (WGS) entry which is preliminary data.</text>
</comment>
<feature type="non-terminal residue" evidence="1">
    <location>
        <position position="27"/>
    </location>
</feature>
<organism evidence="1 2">
    <name type="scientific">Allacma fusca</name>
    <dbReference type="NCBI Taxonomy" id="39272"/>
    <lineage>
        <taxon>Eukaryota</taxon>
        <taxon>Metazoa</taxon>
        <taxon>Ecdysozoa</taxon>
        <taxon>Arthropoda</taxon>
        <taxon>Hexapoda</taxon>
        <taxon>Collembola</taxon>
        <taxon>Symphypleona</taxon>
        <taxon>Sminthuridae</taxon>
        <taxon>Allacma</taxon>
    </lineage>
</organism>
<evidence type="ECO:0000313" key="2">
    <source>
        <dbReference type="Proteomes" id="UP000708208"/>
    </source>
</evidence>
<sequence length="27" mass="2958">GSGMTLHPESGSRMQLTLHESVELTIF</sequence>
<keyword evidence="2" id="KW-1185">Reference proteome</keyword>
<proteinExistence type="predicted"/>
<dbReference type="EMBL" id="CAJVCH010268731">
    <property type="protein sequence ID" value="CAG7734406.1"/>
    <property type="molecule type" value="Genomic_DNA"/>
</dbReference>
<dbReference type="AlphaFoldDB" id="A0A8J2PEJ6"/>
<name>A0A8J2PEJ6_9HEXA</name>
<reference evidence="1" key="1">
    <citation type="submission" date="2021-06" db="EMBL/GenBank/DDBJ databases">
        <authorList>
            <person name="Hodson N. C."/>
            <person name="Mongue J. A."/>
            <person name="Jaron S. K."/>
        </authorList>
    </citation>
    <scope>NUCLEOTIDE SEQUENCE</scope>
</reference>